<name>A0A8H7RTR0_9FUNG</name>
<evidence type="ECO:0000313" key="2">
    <source>
        <dbReference type="Proteomes" id="UP000646827"/>
    </source>
</evidence>
<reference evidence="1 2" key="1">
    <citation type="submission" date="2020-12" db="EMBL/GenBank/DDBJ databases">
        <title>Metabolic potential, ecology and presence of endohyphal bacteria is reflected in genomic diversity of Mucoromycotina.</title>
        <authorList>
            <person name="Muszewska A."/>
            <person name="Okrasinska A."/>
            <person name="Steczkiewicz K."/>
            <person name="Drgas O."/>
            <person name="Orlowska M."/>
            <person name="Perlinska-Lenart U."/>
            <person name="Aleksandrzak-Piekarczyk T."/>
            <person name="Szatraj K."/>
            <person name="Zielenkiewicz U."/>
            <person name="Pilsyk S."/>
            <person name="Malc E."/>
            <person name="Mieczkowski P."/>
            <person name="Kruszewska J.S."/>
            <person name="Biernat P."/>
            <person name="Pawlowska J."/>
        </authorList>
    </citation>
    <scope>NUCLEOTIDE SEQUENCE [LARGE SCALE GENOMIC DNA]</scope>
    <source>
        <strain evidence="1 2">CBS 142.35</strain>
    </source>
</reference>
<dbReference type="AlphaFoldDB" id="A0A8H7RTR0"/>
<dbReference type="Proteomes" id="UP000646827">
    <property type="component" value="Unassembled WGS sequence"/>
</dbReference>
<evidence type="ECO:0000313" key="1">
    <source>
        <dbReference type="EMBL" id="KAG2217001.1"/>
    </source>
</evidence>
<dbReference type="OrthoDB" id="2289822at2759"/>
<protein>
    <submittedName>
        <fullName evidence="1">Uncharacterized protein</fullName>
    </submittedName>
</protein>
<proteinExistence type="predicted"/>
<accession>A0A8H7RTR0</accession>
<gene>
    <name evidence="1" type="ORF">INT45_003039</name>
</gene>
<comment type="caution">
    <text evidence="1">The sequence shown here is derived from an EMBL/GenBank/DDBJ whole genome shotgun (WGS) entry which is preliminary data.</text>
</comment>
<keyword evidence="2" id="KW-1185">Reference proteome</keyword>
<sequence length="455" mass="52696">MNHSTSTSIYLDNNSQSESLNKPQIWNQEKNKVVPELTVQHNGNTLFQAYDPEFIPPLKFTESNEPNNEGGLHFDLINEIINQKMMQLKLLQNINKEIAHHTGNNSEYGCRQCRIKTTSEISPAGKGRGCYYPGIETMSDPRTDNEFVRGMSAFHGYSFFGLDEMHCIEANVTRKLWDMITGNFPTNVNSTIKLRCGPCSDIGRAIVDLGSTLPSRIFEGAFRDISKKAGLMRSVDLIMFLQLIVPTLVFEQLVEEYGRDSYRVQALMSLVIGCTLSLQWEIDREDHSNIKKHLHAWHLHINNKMDRNLYTVNFHLLRHFYDIIEKIGPLRGYSTRSAERAIANAAKIIKRQLIMRNFERVYKSDDPIGELPSNQYIIPDEDDEYEEMILWNHHAGSVTNYNEKYHLIKYLTNYWNFQFRDNRVLDSILDNNIRLGKQFIKGDIIFHCQEYPSTA</sequence>
<organism evidence="1 2">
    <name type="scientific">Circinella minor</name>
    <dbReference type="NCBI Taxonomy" id="1195481"/>
    <lineage>
        <taxon>Eukaryota</taxon>
        <taxon>Fungi</taxon>
        <taxon>Fungi incertae sedis</taxon>
        <taxon>Mucoromycota</taxon>
        <taxon>Mucoromycotina</taxon>
        <taxon>Mucoromycetes</taxon>
        <taxon>Mucorales</taxon>
        <taxon>Lichtheimiaceae</taxon>
        <taxon>Circinella</taxon>
    </lineage>
</organism>
<dbReference type="EMBL" id="JAEPRB010000338">
    <property type="protein sequence ID" value="KAG2217001.1"/>
    <property type="molecule type" value="Genomic_DNA"/>
</dbReference>